<dbReference type="GO" id="GO:0017108">
    <property type="term" value="F:5'-flap endonuclease activity"/>
    <property type="evidence" value="ECO:0007669"/>
    <property type="project" value="InterPro"/>
</dbReference>
<comment type="cofactor">
    <cofactor evidence="8">
        <name>a divalent metal cation</name>
        <dbReference type="ChEBI" id="CHEBI:60240"/>
    </cofactor>
</comment>
<evidence type="ECO:0000256" key="7">
    <source>
        <dbReference type="ARBA" id="ARBA00023242"/>
    </source>
</evidence>
<feature type="compositionally biased region" description="Acidic residues" evidence="9">
    <location>
        <begin position="314"/>
        <end position="323"/>
    </location>
</feature>
<dbReference type="HAMAP" id="MF_03100">
    <property type="entry name" value="Endonuc_su_Slx1"/>
    <property type="match status" value="1"/>
</dbReference>
<dbReference type="InterPro" id="IPR013083">
    <property type="entry name" value="Znf_RING/FYVE/PHD"/>
</dbReference>
<evidence type="ECO:0000256" key="2">
    <source>
        <dbReference type="ARBA" id="ARBA00022759"/>
    </source>
</evidence>
<feature type="region of interest" description="Disordered" evidence="9">
    <location>
        <begin position="295"/>
        <end position="398"/>
    </location>
</feature>
<dbReference type="InterPro" id="IPR048749">
    <property type="entry name" value="SLX1_C"/>
</dbReference>
<reference evidence="11" key="1">
    <citation type="submission" date="2019-07" db="EMBL/GenBank/DDBJ databases">
        <authorList>
            <person name="Palmer J.M."/>
        </authorList>
    </citation>
    <scope>NUCLEOTIDE SEQUENCE</scope>
    <source>
        <strain evidence="11">PC9</strain>
    </source>
</reference>
<comment type="caution">
    <text evidence="8">Lacks conserved residue(s) required for the propagation of feature annotation.</text>
</comment>
<evidence type="ECO:0000259" key="10">
    <source>
        <dbReference type="PROSITE" id="PS50164"/>
    </source>
</evidence>
<dbReference type="AlphaFoldDB" id="A0A8H6ZVD5"/>
<dbReference type="PROSITE" id="PS50164">
    <property type="entry name" value="GIY_YIG"/>
    <property type="match status" value="1"/>
</dbReference>
<keyword evidence="4 8" id="KW-0378">Hydrolase</keyword>
<dbReference type="CDD" id="cd10455">
    <property type="entry name" value="GIY-YIG_SLX1"/>
    <property type="match status" value="1"/>
</dbReference>
<keyword evidence="6 8" id="KW-0234">DNA repair</keyword>
<dbReference type="Gene3D" id="3.40.1440.10">
    <property type="entry name" value="GIY-YIG endonuclease"/>
    <property type="match status" value="1"/>
</dbReference>
<dbReference type="InterPro" id="IPR035901">
    <property type="entry name" value="GIY-YIG_endonuc_sf"/>
</dbReference>
<evidence type="ECO:0000256" key="1">
    <source>
        <dbReference type="ARBA" id="ARBA00022722"/>
    </source>
</evidence>
<dbReference type="RefSeq" id="XP_036630840.1">
    <property type="nucleotide sequence ID" value="XM_036777220.1"/>
</dbReference>
<comment type="caution">
    <text evidence="11">The sequence shown here is derived from an EMBL/GenBank/DDBJ whole genome shotgun (WGS) entry which is preliminary data.</text>
</comment>
<dbReference type="EMBL" id="JACETU010000005">
    <property type="protein sequence ID" value="KAF7428468.1"/>
    <property type="molecule type" value="Genomic_DNA"/>
</dbReference>
<accession>A0A8H6ZVD5</accession>
<evidence type="ECO:0000256" key="3">
    <source>
        <dbReference type="ARBA" id="ARBA00022763"/>
    </source>
</evidence>
<evidence type="ECO:0000256" key="9">
    <source>
        <dbReference type="SAM" id="MobiDB-lite"/>
    </source>
</evidence>
<dbReference type="GO" id="GO:0033557">
    <property type="term" value="C:Slx1-Slx4 complex"/>
    <property type="evidence" value="ECO:0007669"/>
    <property type="project" value="UniProtKB-UniRule"/>
</dbReference>
<dbReference type="GO" id="GO:0008821">
    <property type="term" value="F:crossover junction DNA endonuclease activity"/>
    <property type="evidence" value="ECO:0007669"/>
    <property type="project" value="TreeGrafter"/>
</dbReference>
<dbReference type="FunFam" id="3.40.1440.10:FF:000006">
    <property type="entry name" value="Structure-specific endonuclease subunit SLX1"/>
    <property type="match status" value="1"/>
</dbReference>
<feature type="compositionally biased region" description="Basic residues" evidence="9">
    <location>
        <begin position="327"/>
        <end position="350"/>
    </location>
</feature>
<dbReference type="PANTHER" id="PTHR20208">
    <property type="entry name" value="STRUCTURE-SPECIFIC ENDONUCLEASE SUBUNIT SLX1"/>
    <property type="match status" value="1"/>
</dbReference>
<evidence type="ECO:0000256" key="5">
    <source>
        <dbReference type="ARBA" id="ARBA00023172"/>
    </source>
</evidence>
<proteinExistence type="inferred from homology"/>
<dbReference type="VEuPathDB" id="FungiDB:PC9H_007692"/>
<dbReference type="GeneID" id="59377510"/>
<feature type="compositionally biased region" description="Basic residues" evidence="9">
    <location>
        <begin position="383"/>
        <end position="392"/>
    </location>
</feature>
<evidence type="ECO:0000256" key="8">
    <source>
        <dbReference type="HAMAP-Rule" id="MF_03100"/>
    </source>
</evidence>
<dbReference type="InterPro" id="IPR050381">
    <property type="entry name" value="SLX1_endonuclease"/>
</dbReference>
<name>A0A8H6ZVD5_PLEOS</name>
<comment type="subcellular location">
    <subcellularLocation>
        <location evidence="8">Nucleus</location>
    </subcellularLocation>
</comment>
<evidence type="ECO:0000256" key="4">
    <source>
        <dbReference type="ARBA" id="ARBA00022801"/>
    </source>
</evidence>
<dbReference type="InterPro" id="IPR027520">
    <property type="entry name" value="Slx1"/>
</dbReference>
<evidence type="ECO:0000313" key="11">
    <source>
        <dbReference type="EMBL" id="KAF7428468.1"/>
    </source>
</evidence>
<evidence type="ECO:0000256" key="6">
    <source>
        <dbReference type="ARBA" id="ARBA00023204"/>
    </source>
</evidence>
<feature type="domain" description="GIY-YIG" evidence="10">
    <location>
        <begin position="19"/>
        <end position="100"/>
    </location>
</feature>
<keyword evidence="5 8" id="KW-0233">DNA recombination</keyword>
<keyword evidence="12" id="KW-1185">Reference proteome</keyword>
<dbReference type="Pfam" id="PF21202">
    <property type="entry name" value="SLX1_C"/>
    <property type="match status" value="1"/>
</dbReference>
<sequence>MVGRKPTSRSTLTRHSFPSFYACYLLKSIQTKSTATYIGSTPNPPRRIRQHNGEITAGAWKTKHKRPWIMQMIVHGFPSKLAALQFEWAWQHPHISRHLRDGHGKPLFHYDRKAKYLKSSIRIVRTMISTHPYNTWPLHVKLFTNEAVTHWNDAAAHATLDALQGFTCSVELEGVDGKSGKSGSGRQGPIGANDDQFTSRYLAKNTALLASGHPLECSVCRLPIHDYSTSPLSTSLCPQPSCNSVAHLLCLSEAFLAGQNDRPGFIPRGGTCNSCNTYVLWGDIIRGCYRRSTGAAPAPEDDDDLQERDHDELFGSDDDDEAEISPRRKAKSSKPKASKPSKAKQKKGTVKAKAGGNASSSEGEAFDLDVSSVTESESEAIPIKRRRGRPRKSSLTSLTSLTTSLSALALSQGK</sequence>
<dbReference type="InterPro" id="IPR000305">
    <property type="entry name" value="GIY-YIG_endonuc"/>
</dbReference>
<comment type="subunit">
    <text evidence="8">Forms a heterodimer with SLX4.</text>
</comment>
<keyword evidence="3 8" id="KW-0227">DNA damage</keyword>
<dbReference type="SUPFAM" id="SSF82771">
    <property type="entry name" value="GIY-YIG endonuclease"/>
    <property type="match status" value="1"/>
</dbReference>
<dbReference type="Pfam" id="PF01541">
    <property type="entry name" value="GIY-YIG"/>
    <property type="match status" value="1"/>
</dbReference>
<keyword evidence="1 8" id="KW-0540">Nuclease</keyword>
<dbReference type="Gene3D" id="3.30.40.10">
    <property type="entry name" value="Zinc/RING finger domain, C3HC4 (zinc finger)"/>
    <property type="match status" value="1"/>
</dbReference>
<dbReference type="OrthoDB" id="24645at2759"/>
<dbReference type="GO" id="GO:0000724">
    <property type="term" value="P:double-strand break repair via homologous recombination"/>
    <property type="evidence" value="ECO:0007669"/>
    <property type="project" value="TreeGrafter"/>
</dbReference>
<keyword evidence="2 8" id="KW-0255">Endonuclease</keyword>
<organism evidence="11 12">
    <name type="scientific">Pleurotus ostreatus</name>
    <name type="common">Oyster mushroom</name>
    <name type="synonym">White-rot fungus</name>
    <dbReference type="NCBI Taxonomy" id="5322"/>
    <lineage>
        <taxon>Eukaryota</taxon>
        <taxon>Fungi</taxon>
        <taxon>Dikarya</taxon>
        <taxon>Basidiomycota</taxon>
        <taxon>Agaricomycotina</taxon>
        <taxon>Agaricomycetes</taxon>
        <taxon>Agaricomycetidae</taxon>
        <taxon>Agaricales</taxon>
        <taxon>Pleurotineae</taxon>
        <taxon>Pleurotaceae</taxon>
        <taxon>Pleurotus</taxon>
    </lineage>
</organism>
<keyword evidence="7 8" id="KW-0539">Nucleus</keyword>
<dbReference type="Proteomes" id="UP000623687">
    <property type="component" value="Unassembled WGS sequence"/>
</dbReference>
<comment type="similarity">
    <text evidence="8">Belongs to the SLX1 family.</text>
</comment>
<dbReference type="PANTHER" id="PTHR20208:SF10">
    <property type="entry name" value="STRUCTURE-SPECIFIC ENDONUCLEASE SUBUNIT SLX1"/>
    <property type="match status" value="1"/>
</dbReference>
<evidence type="ECO:0000313" key="12">
    <source>
        <dbReference type="Proteomes" id="UP000623687"/>
    </source>
</evidence>
<gene>
    <name evidence="11" type="primary">SLX1</name>
    <name evidence="11" type="ORF">PC9H_007692</name>
</gene>
<protein>
    <submittedName>
        <fullName evidence="11">Slx4p interacting protein</fullName>
    </submittedName>
</protein>
<comment type="function">
    <text evidence="8">Catalytic subunit of the SLX1-SLX4 structure-specific endonuclease that resolves DNA secondary structures generated during DNA repair and recombination. Has endonuclease activity towards branched DNA substrates, introducing single-strand cuts in duplex DNA close to junctions with ss-DNA.</text>
</comment>